<dbReference type="GeneID" id="6801679"/>
<dbReference type="Pfam" id="PF02481">
    <property type="entry name" value="DNA_processg_A"/>
    <property type="match status" value="1"/>
</dbReference>
<evidence type="ECO:0000313" key="6">
    <source>
        <dbReference type="Proteomes" id="UP000195540"/>
    </source>
</evidence>
<comment type="similarity">
    <text evidence="1">Belongs to the DprA/Smf family.</text>
</comment>
<evidence type="ECO:0000256" key="1">
    <source>
        <dbReference type="ARBA" id="ARBA00006525"/>
    </source>
</evidence>
<dbReference type="Pfam" id="PF25317">
    <property type="entry name" value="SAM_SMF"/>
    <property type="match status" value="1"/>
</dbReference>
<reference evidence="5 6" key="1">
    <citation type="submission" date="2017-05" db="EMBL/GenBank/DDBJ databases">
        <title>Whole genome sequencing of Proteus mirabilis AR_0155.</title>
        <authorList>
            <person name="Conlan S."/>
            <person name="Thomas P.J."/>
            <person name="Mullikin J."/>
            <person name="Frank K.M."/>
            <person name="Segre J.A."/>
        </authorList>
    </citation>
    <scope>NUCLEOTIDE SEQUENCE [LARGE SCALE GENOMIC DNA]</scope>
    <source>
        <strain evidence="5 6">AR_0155</strain>
    </source>
</reference>
<protein>
    <submittedName>
        <fullName evidence="5">DNA processing protein DprA</fullName>
    </submittedName>
</protein>
<dbReference type="Pfam" id="PF17782">
    <property type="entry name" value="WHD_DprA"/>
    <property type="match status" value="1"/>
</dbReference>
<dbReference type="SUPFAM" id="SSF102405">
    <property type="entry name" value="MCP/YpsA-like"/>
    <property type="match status" value="1"/>
</dbReference>
<dbReference type="GO" id="GO:0009294">
    <property type="term" value="P:DNA-mediated transformation"/>
    <property type="evidence" value="ECO:0007669"/>
    <property type="project" value="InterPro"/>
</dbReference>
<dbReference type="InterPro" id="IPR036388">
    <property type="entry name" value="WH-like_DNA-bd_sf"/>
</dbReference>
<name>A0AAJ0YBH9_PROMI</name>
<dbReference type="InterPro" id="IPR041614">
    <property type="entry name" value="DprA_WH"/>
</dbReference>
<sequence>MDAREIWIRLNVVSRLPVNKAIKVVEYLQSLTQLNRKVLLECGLSEQQSHQFMRLQANCVKSTLKWLDKNESSLLTISDSDYPLLLKQISSPPLLLFVAGNKEHLKSTQIALIGSRDATQYGTKWATYFAQQLVKNKFTITSGLAQGIDGVGHRSALKHHGVTIAVLGSGLEQIYPSFHRRLAEQIKESGVLVSEHLPMAPPLARHFPQRNRIISGLSSALLIVEAGIKSGSLITANYALQQGKELFVLPGLLGDSHFEGNHQLLKQGANLASSPDDIMEYLNSSLQWLIFNHNDDLQDEHIAEVGSATNNKKESSNMPLEIEKLTPTQQQSINLILPLLGFDKAIPIDIIANKSGLSTSDLAPLLLELELIEKVAIVAGGYIRLE</sequence>
<evidence type="ECO:0000259" key="4">
    <source>
        <dbReference type="Pfam" id="PF25317"/>
    </source>
</evidence>
<gene>
    <name evidence="5" type="ORF">AM402_00835</name>
</gene>
<dbReference type="NCBIfam" id="TIGR00732">
    <property type="entry name" value="dprA"/>
    <property type="match status" value="1"/>
</dbReference>
<dbReference type="InterPro" id="IPR003488">
    <property type="entry name" value="DprA"/>
</dbReference>
<dbReference type="InterPro" id="IPR057338">
    <property type="entry name" value="DprA_SAM"/>
</dbReference>
<feature type="domain" description="DprA winged helix" evidence="3">
    <location>
        <begin position="336"/>
        <end position="381"/>
    </location>
</feature>
<proteinExistence type="inferred from homology"/>
<dbReference type="Proteomes" id="UP000195540">
    <property type="component" value="Chromosome"/>
</dbReference>
<dbReference type="PANTHER" id="PTHR43022:SF1">
    <property type="entry name" value="PROTEIN SMF"/>
    <property type="match status" value="1"/>
</dbReference>
<evidence type="ECO:0000259" key="2">
    <source>
        <dbReference type="Pfam" id="PF02481"/>
    </source>
</evidence>
<accession>A0AAJ0YBH9</accession>
<dbReference type="PANTHER" id="PTHR43022">
    <property type="entry name" value="PROTEIN SMF"/>
    <property type="match status" value="1"/>
</dbReference>
<organism evidence="5 6">
    <name type="scientific">Proteus mirabilis</name>
    <dbReference type="NCBI Taxonomy" id="584"/>
    <lineage>
        <taxon>Bacteria</taxon>
        <taxon>Pseudomonadati</taxon>
        <taxon>Pseudomonadota</taxon>
        <taxon>Gammaproteobacteria</taxon>
        <taxon>Enterobacterales</taxon>
        <taxon>Morganellaceae</taxon>
        <taxon>Proteus</taxon>
    </lineage>
</organism>
<dbReference type="InterPro" id="IPR057666">
    <property type="entry name" value="DrpA_SLOG"/>
</dbReference>
<dbReference type="EMBL" id="CP021694">
    <property type="protein sequence ID" value="ARX32753.1"/>
    <property type="molecule type" value="Genomic_DNA"/>
</dbReference>
<dbReference type="Gene3D" id="3.40.50.450">
    <property type="match status" value="1"/>
</dbReference>
<evidence type="ECO:0000259" key="3">
    <source>
        <dbReference type="Pfam" id="PF17782"/>
    </source>
</evidence>
<evidence type="ECO:0000313" key="5">
    <source>
        <dbReference type="EMBL" id="ARX32753.1"/>
    </source>
</evidence>
<dbReference type="AlphaFoldDB" id="A0AAJ0YBH9"/>
<feature type="domain" description="Smf/DprA SLOG" evidence="2">
    <location>
        <begin position="74"/>
        <end position="282"/>
    </location>
</feature>
<dbReference type="Gene3D" id="1.10.10.10">
    <property type="entry name" value="Winged helix-like DNA-binding domain superfamily/Winged helix DNA-binding domain"/>
    <property type="match status" value="1"/>
</dbReference>
<dbReference type="RefSeq" id="WP_012368692.1">
    <property type="nucleotide sequence ID" value="NZ_BGKS01000060.1"/>
</dbReference>
<feature type="domain" description="Smf/DprA SAM" evidence="4">
    <location>
        <begin position="1"/>
        <end position="65"/>
    </location>
</feature>